<feature type="compositionally biased region" description="Polar residues" evidence="1">
    <location>
        <begin position="140"/>
        <end position="158"/>
    </location>
</feature>
<gene>
    <name evidence="2" type="ORF">N7539_008756</name>
</gene>
<dbReference type="Proteomes" id="UP001148312">
    <property type="component" value="Unassembled WGS sequence"/>
</dbReference>
<reference evidence="2" key="2">
    <citation type="journal article" date="2023" name="IMA Fungus">
        <title>Comparative genomic study of the Penicillium genus elucidates a diverse pangenome and 15 lateral gene transfer events.</title>
        <authorList>
            <person name="Petersen C."/>
            <person name="Sorensen T."/>
            <person name="Nielsen M.R."/>
            <person name="Sondergaard T.E."/>
            <person name="Sorensen J.L."/>
            <person name="Fitzpatrick D.A."/>
            <person name="Frisvad J.C."/>
            <person name="Nielsen K.L."/>
        </authorList>
    </citation>
    <scope>NUCLEOTIDE SEQUENCE</scope>
    <source>
        <strain evidence="2">IBT 30728</strain>
    </source>
</reference>
<dbReference type="AlphaFoldDB" id="A0A9W9WR56"/>
<evidence type="ECO:0000313" key="3">
    <source>
        <dbReference type="Proteomes" id="UP001148312"/>
    </source>
</evidence>
<name>A0A9W9WR56_9EURO</name>
<comment type="caution">
    <text evidence="2">The sequence shown here is derived from an EMBL/GenBank/DDBJ whole genome shotgun (WGS) entry which is preliminary data.</text>
</comment>
<sequence length="173" mass="18762">MERVDAGDGTPGEKYFTGQTSRNCQGEQYSSKYQPTVVDGLHEIDDNDADDSFANDDLGDSDVEAVLDDARRFLGDISAGHESHPSGAANTELDPNASVPASCLADDDDRHALPIKEQIDISEAFSEKGSHELRRKRRLSSTVGPQSPPTIQESQGPPSQWREPNGISPSQPR</sequence>
<proteinExistence type="predicted"/>
<organism evidence="2 3">
    <name type="scientific">Penicillium diatomitis</name>
    <dbReference type="NCBI Taxonomy" id="2819901"/>
    <lineage>
        <taxon>Eukaryota</taxon>
        <taxon>Fungi</taxon>
        <taxon>Dikarya</taxon>
        <taxon>Ascomycota</taxon>
        <taxon>Pezizomycotina</taxon>
        <taxon>Eurotiomycetes</taxon>
        <taxon>Eurotiomycetidae</taxon>
        <taxon>Eurotiales</taxon>
        <taxon>Aspergillaceae</taxon>
        <taxon>Penicillium</taxon>
    </lineage>
</organism>
<accession>A0A9W9WR56</accession>
<feature type="region of interest" description="Disordered" evidence="1">
    <location>
        <begin position="1"/>
        <end position="34"/>
    </location>
</feature>
<keyword evidence="3" id="KW-1185">Reference proteome</keyword>
<feature type="region of interest" description="Disordered" evidence="1">
    <location>
        <begin position="122"/>
        <end position="173"/>
    </location>
</feature>
<evidence type="ECO:0000313" key="2">
    <source>
        <dbReference type="EMBL" id="KAJ5471813.1"/>
    </source>
</evidence>
<feature type="region of interest" description="Disordered" evidence="1">
    <location>
        <begin position="77"/>
        <end position="110"/>
    </location>
</feature>
<dbReference type="EMBL" id="JAPWDQ010000014">
    <property type="protein sequence ID" value="KAJ5471813.1"/>
    <property type="molecule type" value="Genomic_DNA"/>
</dbReference>
<dbReference type="GeneID" id="81628601"/>
<evidence type="ECO:0000256" key="1">
    <source>
        <dbReference type="SAM" id="MobiDB-lite"/>
    </source>
</evidence>
<protein>
    <submittedName>
        <fullName evidence="2">Uncharacterized protein</fullName>
    </submittedName>
</protein>
<reference evidence="2" key="1">
    <citation type="submission" date="2022-12" db="EMBL/GenBank/DDBJ databases">
        <authorList>
            <person name="Petersen C."/>
        </authorList>
    </citation>
    <scope>NUCLEOTIDE SEQUENCE</scope>
    <source>
        <strain evidence="2">IBT 30728</strain>
    </source>
</reference>
<feature type="compositionally biased region" description="Basic and acidic residues" evidence="1">
    <location>
        <begin position="122"/>
        <end position="132"/>
    </location>
</feature>
<feature type="compositionally biased region" description="Polar residues" evidence="1">
    <location>
        <begin position="17"/>
        <end position="34"/>
    </location>
</feature>
<dbReference type="RefSeq" id="XP_056786359.1">
    <property type="nucleotide sequence ID" value="XM_056938351.1"/>
</dbReference>